<keyword evidence="2" id="KW-1185">Reference proteome</keyword>
<organism evidence="1 2">
    <name type="scientific">Meganyctiphanes norvegica</name>
    <name type="common">Northern krill</name>
    <name type="synonym">Thysanopoda norvegica</name>
    <dbReference type="NCBI Taxonomy" id="48144"/>
    <lineage>
        <taxon>Eukaryota</taxon>
        <taxon>Metazoa</taxon>
        <taxon>Ecdysozoa</taxon>
        <taxon>Arthropoda</taxon>
        <taxon>Crustacea</taxon>
        <taxon>Multicrustacea</taxon>
        <taxon>Malacostraca</taxon>
        <taxon>Eumalacostraca</taxon>
        <taxon>Eucarida</taxon>
        <taxon>Euphausiacea</taxon>
        <taxon>Euphausiidae</taxon>
        <taxon>Meganyctiphanes</taxon>
    </lineage>
</organism>
<accession>A0AAV2RNY7</accession>
<feature type="non-terminal residue" evidence="1">
    <location>
        <position position="1"/>
    </location>
</feature>
<evidence type="ECO:0000313" key="1">
    <source>
        <dbReference type="EMBL" id="CAL4132036.1"/>
    </source>
</evidence>
<comment type="caution">
    <text evidence="1">The sequence shown here is derived from an EMBL/GenBank/DDBJ whole genome shotgun (WGS) entry which is preliminary data.</text>
</comment>
<name>A0AAV2RNY7_MEGNR</name>
<dbReference type="EMBL" id="CAXKWB010027614">
    <property type="protein sequence ID" value="CAL4132036.1"/>
    <property type="molecule type" value="Genomic_DNA"/>
</dbReference>
<proteinExistence type="predicted"/>
<reference evidence="1 2" key="1">
    <citation type="submission" date="2024-05" db="EMBL/GenBank/DDBJ databases">
        <authorList>
            <person name="Wallberg A."/>
        </authorList>
    </citation>
    <scope>NUCLEOTIDE SEQUENCE [LARGE SCALE GENOMIC DNA]</scope>
</reference>
<dbReference type="Proteomes" id="UP001497623">
    <property type="component" value="Unassembled WGS sequence"/>
</dbReference>
<gene>
    <name evidence="1" type="ORF">MNOR_LOCUS26947</name>
</gene>
<sequence length="196" mass="21208">TITQRTYNVVKDQALTGTVIESMEVKKPMDCAKTCSKYSAAGFNMGTNTDGSLECEIFSAIITTEPKPGVNSWLHNEYRHDFSGNCSPLHRVNGQPAQCNINNPDKKCCDNTGSCGSSCSCSGCIDYSLSDGFQIINSTVLWLPSPNIGANNYEKAYNNCVDIWPAFPYIPETTEDSVSLGLVEGPLKGAKISLRG</sequence>
<protein>
    <submittedName>
        <fullName evidence="1">Uncharacterized protein</fullName>
    </submittedName>
</protein>
<dbReference type="AlphaFoldDB" id="A0AAV2RNY7"/>
<evidence type="ECO:0000313" key="2">
    <source>
        <dbReference type="Proteomes" id="UP001497623"/>
    </source>
</evidence>